<protein>
    <submittedName>
        <fullName evidence="3">4Fe-4S dicluster domain-containing protein</fullName>
    </submittedName>
</protein>
<reference evidence="3" key="1">
    <citation type="journal article" date="2020" name="mSystems">
        <title>Genome- and Community-Level Interaction Insights into Carbon Utilization and Element Cycling Functions of Hydrothermarchaeota in Hydrothermal Sediment.</title>
        <authorList>
            <person name="Zhou Z."/>
            <person name="Liu Y."/>
            <person name="Xu W."/>
            <person name="Pan J."/>
            <person name="Luo Z.H."/>
            <person name="Li M."/>
        </authorList>
    </citation>
    <scope>NUCLEOTIDE SEQUENCE [LARGE SCALE GENOMIC DNA]</scope>
    <source>
        <strain evidence="2">SpSt-638</strain>
        <strain evidence="3">SpSt-648</strain>
    </source>
</reference>
<comment type="caution">
    <text evidence="3">The sequence shown here is derived from an EMBL/GenBank/DDBJ whole genome shotgun (WGS) entry which is preliminary data.</text>
</comment>
<accession>A0A7C4NL97</accession>
<proteinExistence type="predicted"/>
<dbReference type="PROSITE" id="PS00198">
    <property type="entry name" value="4FE4S_FER_1"/>
    <property type="match status" value="2"/>
</dbReference>
<dbReference type="SUPFAM" id="SSF54862">
    <property type="entry name" value="4Fe-4S ferredoxins"/>
    <property type="match status" value="1"/>
</dbReference>
<gene>
    <name evidence="2" type="ORF">ENU09_00290</name>
    <name evidence="3" type="ORF">ENU20_01000</name>
</gene>
<dbReference type="InterPro" id="IPR017900">
    <property type="entry name" value="4Fe4S_Fe_S_CS"/>
</dbReference>
<name>A0A7C4NL97_STAMA</name>
<dbReference type="AlphaFoldDB" id="A0A7C4NL97"/>
<feature type="domain" description="4Fe-4S ferredoxin-type" evidence="1">
    <location>
        <begin position="57"/>
        <end position="86"/>
    </location>
</feature>
<organism evidence="3">
    <name type="scientific">Staphylothermus marinus</name>
    <dbReference type="NCBI Taxonomy" id="2280"/>
    <lineage>
        <taxon>Archaea</taxon>
        <taxon>Thermoproteota</taxon>
        <taxon>Thermoprotei</taxon>
        <taxon>Desulfurococcales</taxon>
        <taxon>Desulfurococcaceae</taxon>
        <taxon>Staphylothermus</taxon>
    </lineage>
</organism>
<dbReference type="GO" id="GO:0016491">
    <property type="term" value="F:oxidoreductase activity"/>
    <property type="evidence" value="ECO:0007669"/>
    <property type="project" value="UniProtKB-ARBA"/>
</dbReference>
<dbReference type="Pfam" id="PF12838">
    <property type="entry name" value="Fer4_7"/>
    <property type="match status" value="1"/>
</dbReference>
<dbReference type="InterPro" id="IPR017896">
    <property type="entry name" value="4Fe4S_Fe-S-bd"/>
</dbReference>
<dbReference type="PANTHER" id="PTHR43122">
    <property type="entry name" value="FERREDOXIN SUBUNIT OF PYRUVATE:FLAVODOXIN OXIDOREDUCTASE-RELATED"/>
    <property type="match status" value="1"/>
</dbReference>
<dbReference type="PROSITE" id="PS51379">
    <property type="entry name" value="4FE4S_FER_2"/>
    <property type="match status" value="2"/>
</dbReference>
<dbReference type="EMBL" id="DTBE01000007">
    <property type="protein sequence ID" value="HGQ59155.1"/>
    <property type="molecule type" value="Genomic_DNA"/>
</dbReference>
<dbReference type="PANTHER" id="PTHR43122:SF1">
    <property type="entry name" value="IRON-SULFUR-BINDING PROTEIN"/>
    <property type="match status" value="1"/>
</dbReference>
<evidence type="ECO:0000313" key="3">
    <source>
        <dbReference type="EMBL" id="HGQ73645.1"/>
    </source>
</evidence>
<evidence type="ECO:0000313" key="2">
    <source>
        <dbReference type="EMBL" id="HGQ59155.1"/>
    </source>
</evidence>
<sequence length="88" mass="10289">MGLSKEDLVYRVIRNNNDKFRVNVLIDRCKECRLCVIVCPNKVLVMSEEFNIRGFHYPLPLHMEKCVGCKLCEYSCPDFAIYVEVIKS</sequence>
<evidence type="ECO:0000259" key="1">
    <source>
        <dbReference type="PROSITE" id="PS51379"/>
    </source>
</evidence>
<dbReference type="EMBL" id="DTBP01000010">
    <property type="protein sequence ID" value="HGQ73645.1"/>
    <property type="molecule type" value="Genomic_DNA"/>
</dbReference>
<feature type="domain" description="4Fe-4S ferredoxin-type" evidence="1">
    <location>
        <begin position="20"/>
        <end position="49"/>
    </location>
</feature>
<dbReference type="Gene3D" id="3.30.70.20">
    <property type="match status" value="1"/>
</dbReference>